<proteinExistence type="predicted"/>
<protein>
    <submittedName>
        <fullName evidence="2">Uncharacterized protein</fullName>
    </submittedName>
</protein>
<accession>A0A6A6TMZ8</accession>
<gene>
    <name evidence="2" type="ORF">K491DRAFT_454463</name>
</gene>
<sequence>MGIYRRYRMEVAGLSLHKSRPRMYHVGPPSIRTLNSIITPKCCVQCSLPPMTKGETTAKFEHHKTNRSLLCASMESSTFYKNTQYPPYSTFTMIKQLLMKTTAKERTHMLGCKGRRYNTIRREPENERRRSLETLSSASSRGLCHSHGPVTH</sequence>
<evidence type="ECO:0000313" key="3">
    <source>
        <dbReference type="Proteomes" id="UP000799324"/>
    </source>
</evidence>
<evidence type="ECO:0000313" key="2">
    <source>
        <dbReference type="EMBL" id="KAF2661445.1"/>
    </source>
</evidence>
<organism evidence="2 3">
    <name type="scientific">Lophiostoma macrostomum CBS 122681</name>
    <dbReference type="NCBI Taxonomy" id="1314788"/>
    <lineage>
        <taxon>Eukaryota</taxon>
        <taxon>Fungi</taxon>
        <taxon>Dikarya</taxon>
        <taxon>Ascomycota</taxon>
        <taxon>Pezizomycotina</taxon>
        <taxon>Dothideomycetes</taxon>
        <taxon>Pleosporomycetidae</taxon>
        <taxon>Pleosporales</taxon>
        <taxon>Lophiostomataceae</taxon>
        <taxon>Lophiostoma</taxon>
    </lineage>
</organism>
<evidence type="ECO:0000256" key="1">
    <source>
        <dbReference type="SAM" id="MobiDB-lite"/>
    </source>
</evidence>
<dbReference type="Proteomes" id="UP000799324">
    <property type="component" value="Unassembled WGS sequence"/>
</dbReference>
<reference evidence="2" key="1">
    <citation type="journal article" date="2020" name="Stud. Mycol.">
        <title>101 Dothideomycetes genomes: a test case for predicting lifestyles and emergence of pathogens.</title>
        <authorList>
            <person name="Haridas S."/>
            <person name="Albert R."/>
            <person name="Binder M."/>
            <person name="Bloem J."/>
            <person name="Labutti K."/>
            <person name="Salamov A."/>
            <person name="Andreopoulos B."/>
            <person name="Baker S."/>
            <person name="Barry K."/>
            <person name="Bills G."/>
            <person name="Bluhm B."/>
            <person name="Cannon C."/>
            <person name="Castanera R."/>
            <person name="Culley D."/>
            <person name="Daum C."/>
            <person name="Ezra D."/>
            <person name="Gonzalez J."/>
            <person name="Henrissat B."/>
            <person name="Kuo A."/>
            <person name="Liang C."/>
            <person name="Lipzen A."/>
            <person name="Lutzoni F."/>
            <person name="Magnuson J."/>
            <person name="Mondo S."/>
            <person name="Nolan M."/>
            <person name="Ohm R."/>
            <person name="Pangilinan J."/>
            <person name="Park H.-J."/>
            <person name="Ramirez L."/>
            <person name="Alfaro M."/>
            <person name="Sun H."/>
            <person name="Tritt A."/>
            <person name="Yoshinaga Y."/>
            <person name="Zwiers L.-H."/>
            <person name="Turgeon B."/>
            <person name="Goodwin S."/>
            <person name="Spatafora J."/>
            <person name="Crous P."/>
            <person name="Grigoriev I."/>
        </authorList>
    </citation>
    <scope>NUCLEOTIDE SEQUENCE</scope>
    <source>
        <strain evidence="2">CBS 122681</strain>
    </source>
</reference>
<feature type="compositionally biased region" description="Basic and acidic residues" evidence="1">
    <location>
        <begin position="121"/>
        <end position="132"/>
    </location>
</feature>
<dbReference type="EMBL" id="MU004294">
    <property type="protein sequence ID" value="KAF2661445.1"/>
    <property type="molecule type" value="Genomic_DNA"/>
</dbReference>
<feature type="region of interest" description="Disordered" evidence="1">
    <location>
        <begin position="121"/>
        <end position="152"/>
    </location>
</feature>
<dbReference type="AlphaFoldDB" id="A0A6A6TMZ8"/>
<name>A0A6A6TMZ8_9PLEO</name>
<keyword evidence="3" id="KW-1185">Reference proteome</keyword>